<name>A0A9J6PBD1_9PROT</name>
<gene>
    <name evidence="3" type="ORF">NJQ99_01185</name>
</gene>
<comment type="function">
    <text evidence="1">Could be part of an ABC transporter complex.</text>
</comment>
<protein>
    <submittedName>
        <fullName evidence="3">MlaE family lipid ABC transporter permease subunit</fullName>
    </submittedName>
</protein>
<accession>A0A9J6PBD1</accession>
<organism evidence="3 4">
    <name type="scientific">Futiania mangrovi</name>
    <dbReference type="NCBI Taxonomy" id="2959716"/>
    <lineage>
        <taxon>Bacteria</taxon>
        <taxon>Pseudomonadati</taxon>
        <taxon>Pseudomonadota</taxon>
        <taxon>Alphaproteobacteria</taxon>
        <taxon>Futianiales</taxon>
        <taxon>Futianiaceae</taxon>
        <taxon>Futiania</taxon>
    </lineage>
</organism>
<comment type="caution">
    <text evidence="3">The sequence shown here is derived from an EMBL/GenBank/DDBJ whole genome shotgun (WGS) entry which is preliminary data.</text>
</comment>
<dbReference type="Pfam" id="PF02405">
    <property type="entry name" value="MlaE"/>
    <property type="match status" value="1"/>
</dbReference>
<comment type="subcellular location">
    <subcellularLocation>
        <location evidence="2">Cell inner membrane</location>
        <topology evidence="2">Multi-pass membrane protein</topology>
    </subcellularLocation>
</comment>
<evidence type="ECO:0000256" key="2">
    <source>
        <dbReference type="RuleBase" id="RU362044"/>
    </source>
</evidence>
<evidence type="ECO:0000313" key="4">
    <source>
        <dbReference type="Proteomes" id="UP001055804"/>
    </source>
</evidence>
<feature type="transmembrane region" description="Helical" evidence="2">
    <location>
        <begin position="305"/>
        <end position="327"/>
    </location>
</feature>
<dbReference type="RefSeq" id="WP_269330976.1">
    <property type="nucleotide sequence ID" value="NZ_JAMZFT010000001.1"/>
</dbReference>
<keyword evidence="4" id="KW-1185">Reference proteome</keyword>
<keyword evidence="2" id="KW-0997">Cell inner membrane</keyword>
<evidence type="ECO:0000313" key="3">
    <source>
        <dbReference type="EMBL" id="MCP1335016.1"/>
    </source>
</evidence>
<dbReference type="GO" id="GO:0005548">
    <property type="term" value="F:phospholipid transporter activity"/>
    <property type="evidence" value="ECO:0007669"/>
    <property type="project" value="TreeGrafter"/>
</dbReference>
<keyword evidence="2" id="KW-0812">Transmembrane</keyword>
<dbReference type="AlphaFoldDB" id="A0A9J6PBD1"/>
<dbReference type="EMBL" id="JAMZFT010000001">
    <property type="protein sequence ID" value="MCP1335016.1"/>
    <property type="molecule type" value="Genomic_DNA"/>
</dbReference>
<proteinExistence type="inferred from homology"/>
<dbReference type="NCBIfam" id="TIGR00056">
    <property type="entry name" value="MlaE family lipid ABC transporter permease subunit"/>
    <property type="match status" value="1"/>
</dbReference>
<reference evidence="3" key="1">
    <citation type="submission" date="2022-06" db="EMBL/GenBank/DDBJ databases">
        <title>Isolation and Genomics of Futiania mangrovii gen. nov., sp. nov., a Rare and Metabolically-versatile member in the Class Alphaproteobacteria.</title>
        <authorList>
            <person name="Liu L."/>
            <person name="Huang W.-C."/>
            <person name="Pan J."/>
            <person name="Li J."/>
            <person name="Huang Y."/>
            <person name="Du H."/>
            <person name="Liu Y."/>
            <person name="Li M."/>
        </authorList>
    </citation>
    <scope>NUCLEOTIDE SEQUENCE</scope>
    <source>
        <strain evidence="3">FT118</strain>
    </source>
</reference>
<keyword evidence="2" id="KW-1003">Cell membrane</keyword>
<comment type="similarity">
    <text evidence="2">Belongs to the MlaE permease family.</text>
</comment>
<dbReference type="Proteomes" id="UP001055804">
    <property type="component" value="Unassembled WGS sequence"/>
</dbReference>
<dbReference type="InterPro" id="IPR036513">
    <property type="entry name" value="STAS_dom_sf"/>
</dbReference>
<feature type="transmembrane region" description="Helical" evidence="2">
    <location>
        <begin position="163"/>
        <end position="183"/>
    </location>
</feature>
<feature type="transmembrane region" description="Helical" evidence="2">
    <location>
        <begin position="347"/>
        <end position="366"/>
    </location>
</feature>
<dbReference type="PANTHER" id="PTHR30188">
    <property type="entry name" value="ABC TRANSPORTER PERMEASE PROTEIN-RELATED"/>
    <property type="match status" value="1"/>
</dbReference>
<dbReference type="GO" id="GO:0043190">
    <property type="term" value="C:ATP-binding cassette (ABC) transporter complex"/>
    <property type="evidence" value="ECO:0007669"/>
    <property type="project" value="InterPro"/>
</dbReference>
<keyword evidence="2" id="KW-0472">Membrane</keyword>
<dbReference type="InterPro" id="IPR003453">
    <property type="entry name" value="ABC_MlaE_roteobac"/>
</dbReference>
<dbReference type="InterPro" id="IPR030802">
    <property type="entry name" value="Permease_MalE"/>
</dbReference>
<keyword evidence="2" id="KW-1133">Transmembrane helix</keyword>
<sequence length="370" mass="38964">MTSPAPPRATGDGQGRFALSGDWVMATLADAERALKAVHAARDRGPVTLDLSAAGRLDTGGAYLLHRLESERGITLAGVPEASRRLLDLVAAPPLGEGRAGGPGGIVRLLTLLGVRVAHGVADARNIVAFFGLTLARLGRVLVMPRRFRLTSLVYHMQETGLAAVPIVSLISFLIGVVIAYMGSVQLRAFGAEVFVVNLIAVAMLRELGILLTAIVIAGRSGSAFTAAIGSMKVREEIDAMRVIGLDPVDVLVLPRVLALVFMLPVLGVIADVVGLIGGGLMSWISLGISPGMFVTRLHETTDVWHYAVGLIKAPFFAMIIGIVGCYQGFQVSGSAESVGRLTTQSVVRAIFLVIVADALFAILFVELDI</sequence>
<feature type="transmembrane region" description="Helical" evidence="2">
    <location>
        <begin position="195"/>
        <end position="218"/>
    </location>
</feature>
<dbReference type="SUPFAM" id="SSF52091">
    <property type="entry name" value="SpoIIaa-like"/>
    <property type="match status" value="1"/>
</dbReference>
<feature type="transmembrane region" description="Helical" evidence="2">
    <location>
        <begin position="257"/>
        <end position="285"/>
    </location>
</feature>
<evidence type="ECO:0000256" key="1">
    <source>
        <dbReference type="ARBA" id="ARBA00003787"/>
    </source>
</evidence>
<dbReference type="PANTHER" id="PTHR30188:SF3">
    <property type="entry name" value="ABC TRANSPORTER PERMEASE"/>
    <property type="match status" value="1"/>
</dbReference>